<reference evidence="1" key="1">
    <citation type="submission" date="2022-03" db="EMBL/GenBank/DDBJ databases">
        <authorList>
            <person name="Sayadi A."/>
        </authorList>
    </citation>
    <scope>NUCLEOTIDE SEQUENCE</scope>
</reference>
<evidence type="ECO:0008006" key="3">
    <source>
        <dbReference type="Google" id="ProtNLM"/>
    </source>
</evidence>
<protein>
    <recommendedName>
        <fullName evidence="3">Mos1 transposase HTH domain-containing protein</fullName>
    </recommendedName>
</protein>
<accession>A0A9P0PVG4</accession>
<name>A0A9P0PVG4_ACAOB</name>
<organism evidence="1 2">
    <name type="scientific">Acanthoscelides obtectus</name>
    <name type="common">Bean weevil</name>
    <name type="synonym">Bruchus obtectus</name>
    <dbReference type="NCBI Taxonomy" id="200917"/>
    <lineage>
        <taxon>Eukaryota</taxon>
        <taxon>Metazoa</taxon>
        <taxon>Ecdysozoa</taxon>
        <taxon>Arthropoda</taxon>
        <taxon>Hexapoda</taxon>
        <taxon>Insecta</taxon>
        <taxon>Pterygota</taxon>
        <taxon>Neoptera</taxon>
        <taxon>Endopterygota</taxon>
        <taxon>Coleoptera</taxon>
        <taxon>Polyphaga</taxon>
        <taxon>Cucujiformia</taxon>
        <taxon>Chrysomeloidea</taxon>
        <taxon>Chrysomelidae</taxon>
        <taxon>Bruchinae</taxon>
        <taxon>Bruchini</taxon>
        <taxon>Acanthoscelides</taxon>
    </lineage>
</organism>
<dbReference type="Proteomes" id="UP001152888">
    <property type="component" value="Unassembled WGS sequence"/>
</dbReference>
<dbReference type="EMBL" id="CAKOFQ010007407">
    <property type="protein sequence ID" value="CAH2000429.1"/>
    <property type="molecule type" value="Genomic_DNA"/>
</dbReference>
<dbReference type="AlphaFoldDB" id="A0A9P0PVG4"/>
<feature type="non-terminal residue" evidence="1">
    <location>
        <position position="1"/>
    </location>
</feature>
<evidence type="ECO:0000313" key="2">
    <source>
        <dbReference type="Proteomes" id="UP001152888"/>
    </source>
</evidence>
<evidence type="ECO:0000313" key="1">
    <source>
        <dbReference type="EMBL" id="CAH2000429.1"/>
    </source>
</evidence>
<gene>
    <name evidence="1" type="ORF">ACAOBT_LOCUS25559</name>
</gene>
<comment type="caution">
    <text evidence="1">The sequence shown here is derived from an EMBL/GenBank/DDBJ whole genome shotgun (WGS) entry which is preliminary data.</text>
</comment>
<keyword evidence="2" id="KW-1185">Reference proteome</keyword>
<proteinExistence type="predicted"/>
<sequence length="39" mass="4853">MASWSHQCLEEMTLALKNDSPHRKTIFRWYREFQRGNFH</sequence>